<dbReference type="EMBL" id="LYMM01000061">
    <property type="protein sequence ID" value="PNU03065.1"/>
    <property type="molecule type" value="Genomic_DNA"/>
</dbReference>
<evidence type="ECO:0000259" key="7">
    <source>
        <dbReference type="Pfam" id="PF08281"/>
    </source>
</evidence>
<dbReference type="AlphaFoldDB" id="A0A2K2FWB2"/>
<keyword evidence="2" id="KW-0805">Transcription regulation</keyword>
<comment type="caution">
    <text evidence="8">The sequence shown here is derived from an EMBL/GenBank/DDBJ whole genome shotgun (WGS) entry which is preliminary data.</text>
</comment>
<dbReference type="InterPro" id="IPR036388">
    <property type="entry name" value="WH-like_DNA-bd_sf"/>
</dbReference>
<organism evidence="8 9">
    <name type="scientific">Novosphingobium guangzhouense</name>
    <dbReference type="NCBI Taxonomy" id="1850347"/>
    <lineage>
        <taxon>Bacteria</taxon>
        <taxon>Pseudomonadati</taxon>
        <taxon>Pseudomonadota</taxon>
        <taxon>Alphaproteobacteria</taxon>
        <taxon>Sphingomonadales</taxon>
        <taxon>Sphingomonadaceae</taxon>
        <taxon>Novosphingobium</taxon>
    </lineage>
</organism>
<dbReference type="Proteomes" id="UP000236327">
    <property type="component" value="Unassembled WGS sequence"/>
</dbReference>
<keyword evidence="4" id="KW-0238">DNA-binding</keyword>
<name>A0A2K2FWB2_9SPHN</name>
<dbReference type="GO" id="GO:0006352">
    <property type="term" value="P:DNA-templated transcription initiation"/>
    <property type="evidence" value="ECO:0007669"/>
    <property type="project" value="InterPro"/>
</dbReference>
<feature type="domain" description="RNA polymerase sigma-70 region 2" evidence="6">
    <location>
        <begin position="2"/>
        <end position="56"/>
    </location>
</feature>
<feature type="domain" description="RNA polymerase sigma factor 70 region 4 type 2" evidence="7">
    <location>
        <begin position="95"/>
        <end position="136"/>
    </location>
</feature>
<gene>
    <name evidence="8" type="ORF">A8V01_25225</name>
</gene>
<dbReference type="InterPro" id="IPR014284">
    <property type="entry name" value="RNA_pol_sigma-70_dom"/>
</dbReference>
<dbReference type="InterPro" id="IPR013249">
    <property type="entry name" value="RNA_pol_sigma70_r4_t2"/>
</dbReference>
<dbReference type="SUPFAM" id="SSF88659">
    <property type="entry name" value="Sigma3 and sigma4 domains of RNA polymerase sigma factors"/>
    <property type="match status" value="1"/>
</dbReference>
<dbReference type="Gene3D" id="1.10.1740.10">
    <property type="match status" value="1"/>
</dbReference>
<keyword evidence="3" id="KW-0731">Sigma factor</keyword>
<dbReference type="GO" id="GO:0016987">
    <property type="term" value="F:sigma factor activity"/>
    <property type="evidence" value="ECO:0007669"/>
    <property type="project" value="UniProtKB-KW"/>
</dbReference>
<dbReference type="PANTHER" id="PTHR43133:SF8">
    <property type="entry name" value="RNA POLYMERASE SIGMA FACTOR HI_1459-RELATED"/>
    <property type="match status" value="1"/>
</dbReference>
<evidence type="ECO:0000256" key="3">
    <source>
        <dbReference type="ARBA" id="ARBA00023082"/>
    </source>
</evidence>
<dbReference type="NCBIfam" id="TIGR02937">
    <property type="entry name" value="sigma70-ECF"/>
    <property type="match status" value="1"/>
</dbReference>
<evidence type="ECO:0008006" key="10">
    <source>
        <dbReference type="Google" id="ProtNLM"/>
    </source>
</evidence>
<dbReference type="GO" id="GO:0003677">
    <property type="term" value="F:DNA binding"/>
    <property type="evidence" value="ECO:0007669"/>
    <property type="project" value="UniProtKB-KW"/>
</dbReference>
<dbReference type="InterPro" id="IPR013324">
    <property type="entry name" value="RNA_pol_sigma_r3/r4-like"/>
</dbReference>
<dbReference type="Pfam" id="PF04542">
    <property type="entry name" value="Sigma70_r2"/>
    <property type="match status" value="1"/>
</dbReference>
<evidence type="ECO:0000313" key="8">
    <source>
        <dbReference type="EMBL" id="PNU03065.1"/>
    </source>
</evidence>
<dbReference type="InterPro" id="IPR007627">
    <property type="entry name" value="RNA_pol_sigma70_r2"/>
</dbReference>
<proteinExistence type="inferred from homology"/>
<dbReference type="SUPFAM" id="SSF88946">
    <property type="entry name" value="Sigma2 domain of RNA polymerase sigma factors"/>
    <property type="match status" value="1"/>
</dbReference>
<evidence type="ECO:0000259" key="6">
    <source>
        <dbReference type="Pfam" id="PF04542"/>
    </source>
</evidence>
<dbReference type="PANTHER" id="PTHR43133">
    <property type="entry name" value="RNA POLYMERASE ECF-TYPE SIGMA FACTO"/>
    <property type="match status" value="1"/>
</dbReference>
<reference evidence="8 9" key="1">
    <citation type="submission" date="2016-05" db="EMBL/GenBank/DDBJ databases">
        <title>Complete genome sequence of Novosphingobium guangzhouense SA925(T).</title>
        <authorList>
            <person name="Sha S."/>
        </authorList>
    </citation>
    <scope>NUCLEOTIDE SEQUENCE [LARGE SCALE GENOMIC DNA]</scope>
    <source>
        <strain evidence="8 9">SA925</strain>
    </source>
</reference>
<evidence type="ECO:0000256" key="1">
    <source>
        <dbReference type="ARBA" id="ARBA00010641"/>
    </source>
</evidence>
<dbReference type="InterPro" id="IPR013325">
    <property type="entry name" value="RNA_pol_sigma_r2"/>
</dbReference>
<evidence type="ECO:0000313" key="9">
    <source>
        <dbReference type="Proteomes" id="UP000236327"/>
    </source>
</evidence>
<dbReference type="Gene3D" id="1.10.10.10">
    <property type="entry name" value="Winged helix-like DNA-binding domain superfamily/Winged helix DNA-binding domain"/>
    <property type="match status" value="1"/>
</dbReference>
<comment type="similarity">
    <text evidence="1">Belongs to the sigma-70 factor family. ECF subfamily.</text>
</comment>
<dbReference type="Pfam" id="PF08281">
    <property type="entry name" value="Sigma70_r4_2"/>
    <property type="match status" value="1"/>
</dbReference>
<evidence type="ECO:0000256" key="5">
    <source>
        <dbReference type="ARBA" id="ARBA00023163"/>
    </source>
</evidence>
<keyword evidence="9" id="KW-1185">Reference proteome</keyword>
<evidence type="ECO:0000256" key="4">
    <source>
        <dbReference type="ARBA" id="ARBA00023125"/>
    </source>
</evidence>
<keyword evidence="5" id="KW-0804">Transcription</keyword>
<evidence type="ECO:0000256" key="2">
    <source>
        <dbReference type="ARBA" id="ARBA00023015"/>
    </source>
</evidence>
<dbReference type="InterPro" id="IPR039425">
    <property type="entry name" value="RNA_pol_sigma-70-like"/>
</dbReference>
<protein>
    <recommendedName>
        <fullName evidence="10">RNA polymerase subunit sigma-24</fullName>
    </recommendedName>
</protein>
<sequence>MVKYASAVSGDEASAEDLVQEAWLRCDRAAKAEPLLQPARLLWRILRNLSIDRGRRIAIQSRTVVASQDDPRWENLPDDRLSVEDLLIAREELVLIQRVLDTLDSRTRTAFEMHRFEGAKLREIAERLGISITTAHGLVAEATRLIRAAARRD</sequence>
<accession>A0A2K2FWB2</accession>